<dbReference type="InParanoid" id="A0A146G3S2"/>
<dbReference type="Gene3D" id="3.10.180.10">
    <property type="entry name" value="2,3-Dihydroxybiphenyl 1,2-Dioxygenase, domain 1"/>
    <property type="match status" value="1"/>
</dbReference>
<dbReference type="InterPro" id="IPR029068">
    <property type="entry name" value="Glyas_Bleomycin-R_OHBP_Dase"/>
</dbReference>
<name>A0A146G3S2_TERSA</name>
<reference evidence="3" key="1">
    <citation type="journal article" date="2017" name="Genome Announc.">
        <title>Draft Genome Sequence of Terrimicrobium sacchariphilum NM-5T, a Facultative Anaerobic Soil Bacterium of the Class Spartobacteria.</title>
        <authorList>
            <person name="Qiu Y.L."/>
            <person name="Tourlousse D.M."/>
            <person name="Matsuura N."/>
            <person name="Ohashi A."/>
            <person name="Sekiguchi Y."/>
        </authorList>
    </citation>
    <scope>NUCLEOTIDE SEQUENCE [LARGE SCALE GENOMIC DNA]</scope>
    <source>
        <strain evidence="3">NM-5</strain>
    </source>
</reference>
<dbReference type="AlphaFoldDB" id="A0A146G3S2"/>
<dbReference type="SUPFAM" id="SSF54593">
    <property type="entry name" value="Glyoxalase/Bleomycin resistance protein/Dihydroxybiphenyl dioxygenase"/>
    <property type="match status" value="1"/>
</dbReference>
<feature type="domain" description="VOC" evidence="1">
    <location>
        <begin position="90"/>
        <end position="209"/>
    </location>
</feature>
<evidence type="ECO:0000259" key="1">
    <source>
        <dbReference type="PROSITE" id="PS51819"/>
    </source>
</evidence>
<evidence type="ECO:0000313" key="2">
    <source>
        <dbReference type="EMBL" id="GAT31684.1"/>
    </source>
</evidence>
<sequence length="226" mass="25226">MHEKNAAVYSVAPNLAYHRNRARALLRALRAGEEYALSEFSHFHPEGSSMSAGRTFTLADAQLIIARSQGFSSWTTFKRERENSAPAPANLEFIGFISERLEETRRFYLNFFHYSIQVDESDGLVLKSPRGIRTLCFVRPGSRPKHSISLRPFPGEGVYLTFSTDDVRRDLERFRAGGVAIETGPLTTAGETLFMVRDPNGIGIYVSEPSPLLRARAAGENKRATA</sequence>
<proteinExistence type="predicted"/>
<dbReference type="EMBL" id="BDCO01000002">
    <property type="protein sequence ID" value="GAT31684.1"/>
    <property type="molecule type" value="Genomic_DNA"/>
</dbReference>
<organism evidence="2 3">
    <name type="scientific">Terrimicrobium sacchariphilum</name>
    <dbReference type="NCBI Taxonomy" id="690879"/>
    <lineage>
        <taxon>Bacteria</taxon>
        <taxon>Pseudomonadati</taxon>
        <taxon>Verrucomicrobiota</taxon>
        <taxon>Terrimicrobiia</taxon>
        <taxon>Terrimicrobiales</taxon>
        <taxon>Terrimicrobiaceae</taxon>
        <taxon>Terrimicrobium</taxon>
    </lineage>
</organism>
<dbReference type="Proteomes" id="UP000076023">
    <property type="component" value="Unassembled WGS sequence"/>
</dbReference>
<gene>
    <name evidence="2" type="ORF">TSACC_278</name>
</gene>
<accession>A0A146G3S2</accession>
<comment type="caution">
    <text evidence="2">The sequence shown here is derived from an EMBL/GenBank/DDBJ whole genome shotgun (WGS) entry which is preliminary data.</text>
</comment>
<dbReference type="OrthoDB" id="194298at2"/>
<dbReference type="RefSeq" id="WP_075077570.1">
    <property type="nucleotide sequence ID" value="NZ_BDCO01000002.1"/>
</dbReference>
<dbReference type="PROSITE" id="PS51819">
    <property type="entry name" value="VOC"/>
    <property type="match status" value="1"/>
</dbReference>
<keyword evidence="3" id="KW-1185">Reference proteome</keyword>
<dbReference type="InterPro" id="IPR004360">
    <property type="entry name" value="Glyas_Fos-R_dOase_dom"/>
</dbReference>
<protein>
    <recommendedName>
        <fullName evidence="1">VOC domain-containing protein</fullName>
    </recommendedName>
</protein>
<evidence type="ECO:0000313" key="3">
    <source>
        <dbReference type="Proteomes" id="UP000076023"/>
    </source>
</evidence>
<dbReference type="InterPro" id="IPR037523">
    <property type="entry name" value="VOC_core"/>
</dbReference>
<dbReference type="Pfam" id="PF00903">
    <property type="entry name" value="Glyoxalase"/>
    <property type="match status" value="1"/>
</dbReference>
<dbReference type="STRING" id="690879.TSACC_278"/>